<dbReference type="AlphaFoldDB" id="A0A2P5CYQ3"/>
<name>A0A2P5CYQ3_TREOI</name>
<keyword evidence="2" id="KW-1185">Reference proteome</keyword>
<comment type="caution">
    <text evidence="1">The sequence shown here is derived from an EMBL/GenBank/DDBJ whole genome shotgun (WGS) entry which is preliminary data.</text>
</comment>
<gene>
    <name evidence="1" type="ORF">TorRG33x02_268730</name>
</gene>
<dbReference type="EMBL" id="JXTC01000314">
    <property type="protein sequence ID" value="PON66180.1"/>
    <property type="molecule type" value="Genomic_DNA"/>
</dbReference>
<accession>A0A2P5CYQ3</accession>
<evidence type="ECO:0000313" key="1">
    <source>
        <dbReference type="EMBL" id="PON66180.1"/>
    </source>
</evidence>
<dbReference type="InParanoid" id="A0A2P5CYQ3"/>
<dbReference type="OrthoDB" id="10449591at2759"/>
<dbReference type="Proteomes" id="UP000237000">
    <property type="component" value="Unassembled WGS sequence"/>
</dbReference>
<protein>
    <submittedName>
        <fullName evidence="1">Uncharacterized protein</fullName>
    </submittedName>
</protein>
<evidence type="ECO:0000313" key="2">
    <source>
        <dbReference type="Proteomes" id="UP000237000"/>
    </source>
</evidence>
<sequence>MYKKCKKQRESRQRVSVVVVVAAGPGTVAVAVVLRVVVLAAPPVAVDVEAVVGYLDKPKLYPGKQALGCRSVPSDIPLYLHLISLPQPDKKME</sequence>
<proteinExistence type="predicted"/>
<organism evidence="1 2">
    <name type="scientific">Trema orientale</name>
    <name type="common">Charcoal tree</name>
    <name type="synonym">Celtis orientalis</name>
    <dbReference type="NCBI Taxonomy" id="63057"/>
    <lineage>
        <taxon>Eukaryota</taxon>
        <taxon>Viridiplantae</taxon>
        <taxon>Streptophyta</taxon>
        <taxon>Embryophyta</taxon>
        <taxon>Tracheophyta</taxon>
        <taxon>Spermatophyta</taxon>
        <taxon>Magnoliopsida</taxon>
        <taxon>eudicotyledons</taxon>
        <taxon>Gunneridae</taxon>
        <taxon>Pentapetalae</taxon>
        <taxon>rosids</taxon>
        <taxon>fabids</taxon>
        <taxon>Rosales</taxon>
        <taxon>Cannabaceae</taxon>
        <taxon>Trema</taxon>
    </lineage>
</organism>
<reference evidence="2" key="1">
    <citation type="submission" date="2016-06" db="EMBL/GenBank/DDBJ databases">
        <title>Parallel loss of symbiosis genes in relatives of nitrogen-fixing non-legume Parasponia.</title>
        <authorList>
            <person name="Van Velzen R."/>
            <person name="Holmer R."/>
            <person name="Bu F."/>
            <person name="Rutten L."/>
            <person name="Van Zeijl A."/>
            <person name="Liu W."/>
            <person name="Santuari L."/>
            <person name="Cao Q."/>
            <person name="Sharma T."/>
            <person name="Shen D."/>
            <person name="Roswanjaya Y."/>
            <person name="Wardhani T."/>
            <person name="Kalhor M.S."/>
            <person name="Jansen J."/>
            <person name="Van den Hoogen J."/>
            <person name="Gungor B."/>
            <person name="Hartog M."/>
            <person name="Hontelez J."/>
            <person name="Verver J."/>
            <person name="Yang W.-C."/>
            <person name="Schijlen E."/>
            <person name="Repin R."/>
            <person name="Schilthuizen M."/>
            <person name="Schranz E."/>
            <person name="Heidstra R."/>
            <person name="Miyata K."/>
            <person name="Fedorova E."/>
            <person name="Kohlen W."/>
            <person name="Bisseling T."/>
            <person name="Smit S."/>
            <person name="Geurts R."/>
        </authorList>
    </citation>
    <scope>NUCLEOTIDE SEQUENCE [LARGE SCALE GENOMIC DNA]</scope>
    <source>
        <strain evidence="2">cv. RG33-2</strain>
    </source>
</reference>